<comment type="similarity">
    <text evidence="1">Belongs to the proline racemase family.</text>
</comment>
<reference evidence="2 3" key="1">
    <citation type="submission" date="2017-10" db="EMBL/GenBank/DDBJ databases">
        <title>Frigbacter circumglobatus gen. nov. sp. nov., isolated from sediment cultured in situ.</title>
        <authorList>
            <person name="Zhao Z."/>
        </authorList>
    </citation>
    <scope>NUCLEOTIDE SEQUENCE [LARGE SCALE GENOMIC DNA]</scope>
    <source>
        <strain evidence="2 3">ZYL</strain>
    </source>
</reference>
<evidence type="ECO:0000313" key="3">
    <source>
        <dbReference type="Proteomes" id="UP000229730"/>
    </source>
</evidence>
<evidence type="ECO:0000256" key="1">
    <source>
        <dbReference type="ARBA" id="ARBA00007529"/>
    </source>
</evidence>
<dbReference type="Proteomes" id="UP000229730">
    <property type="component" value="Unassembled WGS sequence"/>
</dbReference>
<proteinExistence type="inferred from homology"/>
<dbReference type="PANTHER" id="PTHR33442">
    <property type="entry name" value="TRANS-3-HYDROXY-L-PROLINE DEHYDRATASE"/>
    <property type="match status" value="1"/>
</dbReference>
<organism evidence="2 3">
    <name type="scientific">Paremcibacter congregatus</name>
    <dbReference type="NCBI Taxonomy" id="2043170"/>
    <lineage>
        <taxon>Bacteria</taxon>
        <taxon>Pseudomonadati</taxon>
        <taxon>Pseudomonadota</taxon>
        <taxon>Alphaproteobacteria</taxon>
        <taxon>Emcibacterales</taxon>
        <taxon>Emcibacteraceae</taxon>
        <taxon>Paremcibacter</taxon>
    </lineage>
</organism>
<dbReference type="InParanoid" id="A0A2G4YP32"/>
<dbReference type="SUPFAM" id="SSF54506">
    <property type="entry name" value="Diaminopimelate epimerase-like"/>
    <property type="match status" value="1"/>
</dbReference>
<dbReference type="OrthoDB" id="181267at2"/>
<dbReference type="EMBL" id="PDEM01000033">
    <property type="protein sequence ID" value="PHZ83226.1"/>
    <property type="molecule type" value="Genomic_DNA"/>
</dbReference>
<keyword evidence="3" id="KW-1185">Reference proteome</keyword>
<comment type="caution">
    <text evidence="2">The sequence shown here is derived from an EMBL/GenBank/DDBJ whole genome shotgun (WGS) entry which is preliminary data.</text>
</comment>
<accession>A0A2G4YP32</accession>
<dbReference type="RefSeq" id="WP_099475119.1">
    <property type="nucleotide sequence ID" value="NZ_CP041025.1"/>
</dbReference>
<name>A0A2G4YP32_9PROT</name>
<gene>
    <name evidence="2" type="ORF">CRD36_16760</name>
</gene>
<evidence type="ECO:0000313" key="2">
    <source>
        <dbReference type="EMBL" id="PHZ83226.1"/>
    </source>
</evidence>
<dbReference type="PIRSF" id="PIRSF029792">
    <property type="entry name" value="Pro_racemase"/>
    <property type="match status" value="1"/>
</dbReference>
<protein>
    <submittedName>
        <fullName evidence="2">Proline racemase</fullName>
    </submittedName>
</protein>
<dbReference type="GO" id="GO:0016836">
    <property type="term" value="F:hydro-lyase activity"/>
    <property type="evidence" value="ECO:0007669"/>
    <property type="project" value="TreeGrafter"/>
</dbReference>
<dbReference type="InterPro" id="IPR008794">
    <property type="entry name" value="Pro_racemase_fam"/>
</dbReference>
<sequence length="346" mass="38211">MSQPSSLHIIDMHTAGEPVRLLLPGQITLHGATLLEKRQDMKTRHDAIRRALMMEPRGHRDMYGAVLTEPADPQSDVAVLFMHHSGYSTMCGHATIALGRYLYDEHQKRHPGQPRHTFRIECPCGPVDVRVTEDANGNVVSAFDSVDCFVDGLDESIELDGLGHITYDIAYGGAYYAILPAARLGLDFLTTPVRQLADAANRITDHLRATRPIIHPHEEDLSFLYGTILTDDTPPVRDAISYNLCLFGDGQIDRSPTGSGVSARMALYHRKGLVTEASRPRFAGVSGIPFDARLCRSTKDSVAVRISGCGYYTGRGEMIIAPEDSLTYGFTLRNTFHDVMTSQKEI</sequence>
<dbReference type="Pfam" id="PF05544">
    <property type="entry name" value="Pro_racemase"/>
    <property type="match status" value="1"/>
</dbReference>
<dbReference type="FunFam" id="3.10.310.10:FF:000003">
    <property type="entry name" value="Proline racemase"/>
    <property type="match status" value="1"/>
</dbReference>
<dbReference type="Gene3D" id="3.10.310.10">
    <property type="entry name" value="Diaminopimelate Epimerase, Chain A, domain 1"/>
    <property type="match status" value="2"/>
</dbReference>
<dbReference type="SFLD" id="SFLDS00028">
    <property type="entry name" value="Proline_Racemase"/>
    <property type="match status" value="1"/>
</dbReference>
<dbReference type="PANTHER" id="PTHR33442:SF1">
    <property type="entry name" value="TRANS-3-HYDROXY-L-PROLINE DEHYDRATASE"/>
    <property type="match status" value="1"/>
</dbReference>
<dbReference type="AlphaFoldDB" id="A0A2G4YP32"/>